<keyword evidence="1" id="KW-0732">Signal</keyword>
<feature type="chain" id="PRO_5005538194" evidence="1">
    <location>
        <begin position="19"/>
        <end position="117"/>
    </location>
</feature>
<sequence length="117" mass="13138">MKKLIATALVLLPVFANATAYTQVATIKDMTVSHNTVRIKLSTMNKLTECSSSPTSAKWYHLDLRTDGAQHIYSSLLAAKLAKQKMFLELRGCFSQNADSKYPKVTQVYLCDTMWCQ</sequence>
<dbReference type="AlphaFoldDB" id="A0A0L0EW40"/>
<organism evidence="2 3">
    <name type="scientific">Pseudoalteromonas rubra</name>
    <dbReference type="NCBI Taxonomy" id="43658"/>
    <lineage>
        <taxon>Bacteria</taxon>
        <taxon>Pseudomonadati</taxon>
        <taxon>Pseudomonadota</taxon>
        <taxon>Gammaproteobacteria</taxon>
        <taxon>Alteromonadales</taxon>
        <taxon>Pseudoalteromonadaceae</taxon>
        <taxon>Pseudoalteromonas</taxon>
    </lineage>
</organism>
<evidence type="ECO:0000313" key="3">
    <source>
        <dbReference type="Proteomes" id="UP000036850"/>
    </source>
</evidence>
<evidence type="ECO:0000256" key="1">
    <source>
        <dbReference type="SAM" id="SignalP"/>
    </source>
</evidence>
<dbReference type="PATRIC" id="fig|43658.6.peg.3753"/>
<comment type="caution">
    <text evidence="2">The sequence shown here is derived from an EMBL/GenBank/DDBJ whole genome shotgun (WGS) entry which is preliminary data.</text>
</comment>
<feature type="signal peptide" evidence="1">
    <location>
        <begin position="1"/>
        <end position="18"/>
    </location>
</feature>
<proteinExistence type="predicted"/>
<reference evidence="3" key="1">
    <citation type="submission" date="2015-07" db="EMBL/GenBank/DDBJ databases">
        <title>Draft genome sequence of a Pseudoalteromonas rubra strain, OCN096, isolated from Kaneohe Bay, Oahu, Hawaii.</title>
        <authorList>
            <person name="Beurmann S."/>
            <person name="Ushijima B."/>
            <person name="Belcaid M."/>
            <person name="Callahan S.M."/>
            <person name="Aeby G.S."/>
        </authorList>
    </citation>
    <scope>NUCLEOTIDE SEQUENCE [LARGE SCALE GENOMIC DNA]</scope>
    <source>
        <strain evidence="3">OCN096</strain>
    </source>
</reference>
<evidence type="ECO:0000313" key="2">
    <source>
        <dbReference type="EMBL" id="KNC68063.1"/>
    </source>
</evidence>
<protein>
    <submittedName>
        <fullName evidence="2">Uncharacterized protein</fullName>
    </submittedName>
</protein>
<gene>
    <name evidence="2" type="ORF">AC626_07005</name>
</gene>
<dbReference type="EMBL" id="LFZX01000037">
    <property type="protein sequence ID" value="KNC68063.1"/>
    <property type="molecule type" value="Genomic_DNA"/>
</dbReference>
<dbReference type="Proteomes" id="UP000036850">
    <property type="component" value="Unassembled WGS sequence"/>
</dbReference>
<name>A0A0L0EW40_9GAMM</name>
<accession>A0A0L0EW40</accession>
<dbReference type="OrthoDB" id="2514702at2"/>